<sequence>MENNKKLEQLIDESNFNNSWKEDFQLQLENELDDFYFELSVRIIERMDLLGWNQVVLAEKLGVSKQYVSKLLKSKQNLGLESIFKIQQILELKLIAIPDQNPLKLEKPQITIRLEAPTLAYISAFDDTIPNYPTQNQYTAKWQKVAKSKYSCNC</sequence>
<accession>A0ABS5PB25</accession>
<name>A0ABS5PB25_9FLAO</name>
<reference evidence="2 3" key="1">
    <citation type="journal article" date="2018" name="Int. J. Syst. Evol. Microbiol.">
        <title>Flavobacterium chryseum sp. nov. and Flavobacterium psychroterrae sp. nov., novel environmental bacteria isolated from Antarctica.</title>
        <authorList>
            <person name="Kralova S."/>
            <person name="Svec P."/>
            <person name="Busse H.J."/>
            <person name="Stankova E."/>
            <person name="Vaczi P."/>
            <person name="Sedlacek I."/>
        </authorList>
    </citation>
    <scope>NUCLEOTIDE SEQUENCE [LARGE SCALE GENOMIC DNA]</scope>
    <source>
        <strain evidence="2 3">CCM 8827</strain>
    </source>
</reference>
<evidence type="ECO:0000313" key="3">
    <source>
        <dbReference type="Proteomes" id="UP000722625"/>
    </source>
</evidence>
<dbReference type="SUPFAM" id="SSF47413">
    <property type="entry name" value="lambda repressor-like DNA-binding domains"/>
    <property type="match status" value="1"/>
</dbReference>
<gene>
    <name evidence="2" type="ORF">KHA90_07830</name>
</gene>
<evidence type="ECO:0000259" key="1">
    <source>
        <dbReference type="PROSITE" id="PS50943"/>
    </source>
</evidence>
<organism evidence="2 3">
    <name type="scientific">Flavobacterium psychroterrae</name>
    <dbReference type="NCBI Taxonomy" id="2133767"/>
    <lineage>
        <taxon>Bacteria</taxon>
        <taxon>Pseudomonadati</taxon>
        <taxon>Bacteroidota</taxon>
        <taxon>Flavobacteriia</taxon>
        <taxon>Flavobacteriales</taxon>
        <taxon>Flavobacteriaceae</taxon>
        <taxon>Flavobacterium</taxon>
    </lineage>
</organism>
<dbReference type="InterPro" id="IPR010982">
    <property type="entry name" value="Lambda_DNA-bd_dom_sf"/>
</dbReference>
<dbReference type="PROSITE" id="PS50943">
    <property type="entry name" value="HTH_CROC1"/>
    <property type="match status" value="1"/>
</dbReference>
<dbReference type="InterPro" id="IPR001387">
    <property type="entry name" value="Cro/C1-type_HTH"/>
</dbReference>
<dbReference type="CDD" id="cd00093">
    <property type="entry name" value="HTH_XRE"/>
    <property type="match status" value="1"/>
</dbReference>
<dbReference type="RefSeq" id="WP_213297256.1">
    <property type="nucleotide sequence ID" value="NZ_JAGYVZ010000005.1"/>
</dbReference>
<feature type="domain" description="HTH cro/C1-type" evidence="1">
    <location>
        <begin position="43"/>
        <end position="97"/>
    </location>
</feature>
<dbReference type="Proteomes" id="UP000722625">
    <property type="component" value="Unassembled WGS sequence"/>
</dbReference>
<proteinExistence type="predicted"/>
<comment type="caution">
    <text evidence="2">The sequence shown here is derived from an EMBL/GenBank/DDBJ whole genome shotgun (WGS) entry which is preliminary data.</text>
</comment>
<protein>
    <submittedName>
        <fullName evidence="2">Helix-turn-helix transcriptional regulator</fullName>
    </submittedName>
</protein>
<keyword evidence="3" id="KW-1185">Reference proteome</keyword>
<dbReference type="EMBL" id="JAGYVZ010000005">
    <property type="protein sequence ID" value="MBS7230931.1"/>
    <property type="molecule type" value="Genomic_DNA"/>
</dbReference>
<evidence type="ECO:0000313" key="2">
    <source>
        <dbReference type="EMBL" id="MBS7230931.1"/>
    </source>
</evidence>
<dbReference type="SMART" id="SM00530">
    <property type="entry name" value="HTH_XRE"/>
    <property type="match status" value="1"/>
</dbReference>
<dbReference type="Gene3D" id="1.10.260.40">
    <property type="entry name" value="lambda repressor-like DNA-binding domains"/>
    <property type="match status" value="1"/>
</dbReference>
<dbReference type="Pfam" id="PF01381">
    <property type="entry name" value="HTH_3"/>
    <property type="match status" value="1"/>
</dbReference>